<organism evidence="2">
    <name type="scientific">Phytobacter massiliensis</name>
    <dbReference type="NCBI Taxonomy" id="1485952"/>
    <lineage>
        <taxon>Bacteria</taxon>
        <taxon>Pseudomonadati</taxon>
        <taxon>Pseudomonadota</taxon>
        <taxon>Gammaproteobacteria</taxon>
        <taxon>Enterobacterales</taxon>
        <taxon>Enterobacteriaceae</taxon>
        <taxon>Phytobacter</taxon>
    </lineage>
</organism>
<dbReference type="AlphaFoldDB" id="A0A6N2ZMJ9"/>
<dbReference type="EMBL" id="CACRTZ010000004">
    <property type="protein sequence ID" value="VYT80601.1"/>
    <property type="molecule type" value="Genomic_DNA"/>
</dbReference>
<evidence type="ECO:0000313" key="2">
    <source>
        <dbReference type="EMBL" id="VYT80601.1"/>
    </source>
</evidence>
<feature type="compositionally biased region" description="Polar residues" evidence="1">
    <location>
        <begin position="91"/>
        <end position="100"/>
    </location>
</feature>
<dbReference type="OrthoDB" id="6624351at2"/>
<name>A0A6N2ZMJ9_9ENTR</name>
<feature type="region of interest" description="Disordered" evidence="1">
    <location>
        <begin position="67"/>
        <end position="100"/>
    </location>
</feature>
<sequence length="100" mass="11121">MSKNDKDKLVDTVMGEAVLSLLDSDDDVSFDALIGQLQVSLSAETNGERQEAYRTAISGVHNFRAQPEQRKGAASRLQMTQRKSRMRYSAFASSSKEVKH</sequence>
<proteinExistence type="predicted"/>
<gene>
    <name evidence="2" type="ORF">EMLFYP7_00659</name>
</gene>
<protein>
    <submittedName>
        <fullName evidence="2">Uncharacterized protein</fullName>
    </submittedName>
</protein>
<evidence type="ECO:0000256" key="1">
    <source>
        <dbReference type="SAM" id="MobiDB-lite"/>
    </source>
</evidence>
<accession>A0A6N2ZMJ9</accession>
<dbReference type="RefSeq" id="WP_044184943.1">
    <property type="nucleotide sequence ID" value="NZ_CABKSF010000005.1"/>
</dbReference>
<reference evidence="2" key="1">
    <citation type="submission" date="2019-11" db="EMBL/GenBank/DDBJ databases">
        <authorList>
            <person name="Feng L."/>
        </authorList>
    </citation>
    <scope>NUCLEOTIDE SEQUENCE</scope>
    <source>
        <strain evidence="2">EMassiliensisLFYP7</strain>
    </source>
</reference>